<organism evidence="14 15">
    <name type="scientific">Wandonia haliotis</name>
    <dbReference type="NCBI Taxonomy" id="574963"/>
    <lineage>
        <taxon>Bacteria</taxon>
        <taxon>Pseudomonadati</taxon>
        <taxon>Bacteroidota</taxon>
        <taxon>Flavobacteriia</taxon>
        <taxon>Flavobacteriales</taxon>
        <taxon>Crocinitomicaceae</taxon>
        <taxon>Wandonia</taxon>
    </lineage>
</organism>
<dbReference type="InterPro" id="IPR041236">
    <property type="entry name" value="PriA_C"/>
</dbReference>
<dbReference type="RefSeq" id="WP_343783937.1">
    <property type="nucleotide sequence ID" value="NZ_BAAAFH010000002.1"/>
</dbReference>
<keyword evidence="10 11" id="KW-0413">Isomerase</keyword>
<evidence type="ECO:0000256" key="7">
    <source>
        <dbReference type="ARBA" id="ARBA00022833"/>
    </source>
</evidence>
<dbReference type="InterPro" id="IPR027417">
    <property type="entry name" value="P-loop_NTPase"/>
</dbReference>
<dbReference type="Proteomes" id="UP001501126">
    <property type="component" value="Unassembled WGS sequence"/>
</dbReference>
<feature type="binding site" evidence="11">
    <location>
        <position position="537"/>
    </location>
    <ligand>
        <name>Zn(2+)</name>
        <dbReference type="ChEBI" id="CHEBI:29105"/>
        <label>1</label>
    </ligand>
</feature>
<protein>
    <recommendedName>
        <fullName evidence="11">Replication restart protein PriA</fullName>
    </recommendedName>
    <alternativeName>
        <fullName evidence="11">ATP-dependent DNA helicase PriA</fullName>
        <ecNumber evidence="11">5.6.2.4</ecNumber>
    </alternativeName>
    <alternativeName>
        <fullName evidence="11">DNA 3'-5' helicase PriA</fullName>
    </alternativeName>
</protein>
<dbReference type="InterPro" id="IPR041222">
    <property type="entry name" value="PriA_3primeBD"/>
</dbReference>
<evidence type="ECO:0000256" key="5">
    <source>
        <dbReference type="ARBA" id="ARBA00022801"/>
    </source>
</evidence>
<keyword evidence="8 11" id="KW-0067">ATP-binding</keyword>
<comment type="subunit">
    <text evidence="11">Component of the replication restart primosome.</text>
</comment>
<keyword evidence="7 11" id="KW-0862">Zinc</keyword>
<comment type="function">
    <text evidence="11">Initiates the restart of stalled replication forks, which reloads the replicative helicase on sites other than the origin of replication. Recognizes and binds to abandoned replication forks and remodels them to uncover a helicase loading site. Promotes assembly of the primosome at these replication forks.</text>
</comment>
<dbReference type="EC" id="5.6.2.4" evidence="11"/>
<evidence type="ECO:0000256" key="3">
    <source>
        <dbReference type="ARBA" id="ARBA00022723"/>
    </source>
</evidence>
<feature type="domain" description="Helicase C-terminal" evidence="13">
    <location>
        <begin position="505"/>
        <end position="743"/>
    </location>
</feature>
<feature type="binding site" evidence="11">
    <location>
        <position position="577"/>
    </location>
    <ligand>
        <name>Zn(2+)</name>
        <dbReference type="ChEBI" id="CHEBI:29105"/>
        <label>1</label>
    </ligand>
</feature>
<keyword evidence="4 11" id="KW-0547">Nucleotide-binding</keyword>
<dbReference type="NCBIfam" id="TIGR00595">
    <property type="entry name" value="priA"/>
    <property type="match status" value="1"/>
</dbReference>
<dbReference type="Gene3D" id="3.40.1440.60">
    <property type="entry name" value="PriA, 3(prime) DNA-binding domain"/>
    <property type="match status" value="1"/>
</dbReference>
<dbReference type="EMBL" id="BAAAFH010000002">
    <property type="protein sequence ID" value="GAA0873675.1"/>
    <property type="molecule type" value="Genomic_DNA"/>
</dbReference>
<evidence type="ECO:0000256" key="1">
    <source>
        <dbReference type="ARBA" id="ARBA00022515"/>
    </source>
</evidence>
<evidence type="ECO:0000259" key="12">
    <source>
        <dbReference type="PROSITE" id="PS51192"/>
    </source>
</evidence>
<keyword evidence="1 11" id="KW-0639">Primosome</keyword>
<keyword evidence="3 11" id="KW-0479">Metal-binding</keyword>
<dbReference type="HAMAP" id="MF_00983">
    <property type="entry name" value="PriA"/>
    <property type="match status" value="1"/>
</dbReference>
<gene>
    <name evidence="11 14" type="primary">priA</name>
    <name evidence="14" type="ORF">GCM10009118_00830</name>
</gene>
<sequence length="827" mass="94881">MSERKTFFADIILPLAVDLTFTYRVPFELNDTIKNGVRVVVPFGKSKLYTGIVVRVHEEIPKEYQAKYIEHVLDESPIITGKQLKLWKWISEYYMAPIGDVMNAALPGNFKLASETKIVLHPDFDRNYDELNDKEYLIVEALDVQDTLDLKEISQILQQKSVHALIKKLIDRRIVMSVEEMRYKYTPKTATFVQLNSQFSQEEVLSELVNELEQDGRKKKQFEALMHYLKAGGFAQNTASPVRRSELVDAGASLSALNTLEKNGILESLRLEISRLNSEDTTLTETKELSPEQTTALQQIRENFQEKDVCLLHGVTGSGKTEIYVELIQEQLAQGRQVLFLLPEIALTTQLIDRLSAYFGDLIGVYHSKFNQNERVEIWNSVLRDDPTKFRIILGARSSVFLPFKSLGLIIVDEEHENTFKQYDPSPRYHARDVSIVLSHLHGAKTLLGTATPSIETYFNAQEGKYGFVELSKRFGGIQMPEIQCADLKKERRRKTMHSLFSSFLLEEMKTALDNKEQIILFQNRRGYTPIWICEVCNWSPKCKNCDVSLTYHKHSNMLKCHYCSYTIPPVGTCSNCGSNRLHMHGFGTEKVEDELSLLLPGVTISRLDLDSTRSKDGYQKILEQFGKKEVDVLVGTQMVTKGLDFDNVSLVGILDADMMLRYPDFRSFERSFQLMSQVAGRAGRRNKRGKVIIQTGTPEHWIIQQVMHHDYVTMYKQELIERKNFGYPPYTKLIYLTLKHKSEQQLEGSAADLAQQLKAVFGSRIIGPEYPLVRKIQNSYIKIIRIKMEREASHKKIKGRLQEIINQFYSSPVNKSVRISIDVDPV</sequence>
<feature type="binding site" evidence="11">
    <location>
        <position position="574"/>
    </location>
    <ligand>
        <name>Zn(2+)</name>
        <dbReference type="ChEBI" id="CHEBI:29105"/>
        <label>1</label>
    </ligand>
</feature>
<proteinExistence type="inferred from homology"/>
<keyword evidence="6 11" id="KW-0347">Helicase</keyword>
<dbReference type="Pfam" id="PF18319">
    <property type="entry name" value="Zn_ribbon_PriA"/>
    <property type="match status" value="1"/>
</dbReference>
<evidence type="ECO:0000313" key="14">
    <source>
        <dbReference type="EMBL" id="GAA0873675.1"/>
    </source>
</evidence>
<dbReference type="InterPro" id="IPR042115">
    <property type="entry name" value="PriA_3primeBD_sf"/>
</dbReference>
<evidence type="ECO:0000256" key="4">
    <source>
        <dbReference type="ARBA" id="ARBA00022741"/>
    </source>
</evidence>
<evidence type="ECO:0000259" key="13">
    <source>
        <dbReference type="PROSITE" id="PS51194"/>
    </source>
</evidence>
<comment type="similarity">
    <text evidence="11">Belongs to the helicase family. PriA subfamily.</text>
</comment>
<comment type="catalytic activity">
    <reaction evidence="11">
        <text>ATP + H2O = ADP + phosphate + H(+)</text>
        <dbReference type="Rhea" id="RHEA:13065"/>
        <dbReference type="ChEBI" id="CHEBI:15377"/>
        <dbReference type="ChEBI" id="CHEBI:15378"/>
        <dbReference type="ChEBI" id="CHEBI:30616"/>
        <dbReference type="ChEBI" id="CHEBI:43474"/>
        <dbReference type="ChEBI" id="CHEBI:456216"/>
        <dbReference type="EC" id="5.6.2.4"/>
    </reaction>
</comment>
<evidence type="ECO:0000256" key="9">
    <source>
        <dbReference type="ARBA" id="ARBA00023125"/>
    </source>
</evidence>
<feature type="binding site" evidence="11">
    <location>
        <position position="534"/>
    </location>
    <ligand>
        <name>Zn(2+)</name>
        <dbReference type="ChEBI" id="CHEBI:29105"/>
        <label>1</label>
    </ligand>
</feature>
<feature type="binding site" evidence="11">
    <location>
        <position position="561"/>
    </location>
    <ligand>
        <name>Zn(2+)</name>
        <dbReference type="ChEBI" id="CHEBI:29105"/>
        <label>2</label>
    </ligand>
</feature>
<accession>A0ABN1MKG6</accession>
<dbReference type="Pfam" id="PF17764">
    <property type="entry name" value="PriA_3primeBD"/>
    <property type="match status" value="1"/>
</dbReference>
<dbReference type="CDD" id="cd18804">
    <property type="entry name" value="SF2_C_priA"/>
    <property type="match status" value="1"/>
</dbReference>
<evidence type="ECO:0000256" key="11">
    <source>
        <dbReference type="HAMAP-Rule" id="MF_00983"/>
    </source>
</evidence>
<dbReference type="InterPro" id="IPR005259">
    <property type="entry name" value="PriA"/>
</dbReference>
<dbReference type="InterPro" id="IPR040498">
    <property type="entry name" value="PriA_CRR"/>
</dbReference>
<dbReference type="SUPFAM" id="SSF52540">
    <property type="entry name" value="P-loop containing nucleoside triphosphate hydrolases"/>
    <property type="match status" value="1"/>
</dbReference>
<evidence type="ECO:0000256" key="10">
    <source>
        <dbReference type="ARBA" id="ARBA00023235"/>
    </source>
</evidence>
<dbReference type="Gene3D" id="3.40.50.300">
    <property type="entry name" value="P-loop containing nucleotide triphosphate hydrolases"/>
    <property type="match status" value="2"/>
</dbReference>
<dbReference type="PANTHER" id="PTHR30580">
    <property type="entry name" value="PRIMOSOMAL PROTEIN N"/>
    <property type="match status" value="1"/>
</dbReference>
<dbReference type="SMART" id="SM00490">
    <property type="entry name" value="HELICc"/>
    <property type="match status" value="1"/>
</dbReference>
<feature type="binding site" evidence="11">
    <location>
        <position position="564"/>
    </location>
    <ligand>
        <name>Zn(2+)</name>
        <dbReference type="ChEBI" id="CHEBI:29105"/>
        <label>2</label>
    </ligand>
</feature>
<feature type="binding site" evidence="11">
    <location>
        <position position="543"/>
    </location>
    <ligand>
        <name>Zn(2+)</name>
        <dbReference type="ChEBI" id="CHEBI:29105"/>
        <label>2</label>
    </ligand>
</feature>
<comment type="caution">
    <text evidence="14">The sequence shown here is derived from an EMBL/GenBank/DDBJ whole genome shotgun (WGS) entry which is preliminary data.</text>
</comment>
<keyword evidence="9 11" id="KW-0238">DNA-binding</keyword>
<dbReference type="CDD" id="cd17929">
    <property type="entry name" value="DEXHc_priA"/>
    <property type="match status" value="1"/>
</dbReference>
<dbReference type="Pfam" id="PF00270">
    <property type="entry name" value="DEAD"/>
    <property type="match status" value="1"/>
</dbReference>
<keyword evidence="15" id="KW-1185">Reference proteome</keyword>
<evidence type="ECO:0000256" key="8">
    <source>
        <dbReference type="ARBA" id="ARBA00022840"/>
    </source>
</evidence>
<dbReference type="Pfam" id="PF00271">
    <property type="entry name" value="Helicase_C"/>
    <property type="match status" value="1"/>
</dbReference>
<evidence type="ECO:0000256" key="2">
    <source>
        <dbReference type="ARBA" id="ARBA00022705"/>
    </source>
</evidence>
<feature type="binding site" evidence="11">
    <location>
        <position position="546"/>
    </location>
    <ligand>
        <name>Zn(2+)</name>
        <dbReference type="ChEBI" id="CHEBI:29105"/>
        <label>2</label>
    </ligand>
</feature>
<dbReference type="InterPro" id="IPR011545">
    <property type="entry name" value="DEAD/DEAH_box_helicase_dom"/>
</dbReference>
<feature type="domain" description="Helicase ATP-binding" evidence="12">
    <location>
        <begin position="301"/>
        <end position="471"/>
    </location>
</feature>
<dbReference type="PROSITE" id="PS51192">
    <property type="entry name" value="HELICASE_ATP_BIND_1"/>
    <property type="match status" value="1"/>
</dbReference>
<evidence type="ECO:0000313" key="15">
    <source>
        <dbReference type="Proteomes" id="UP001501126"/>
    </source>
</evidence>
<dbReference type="PANTHER" id="PTHR30580:SF0">
    <property type="entry name" value="PRIMOSOMAL PROTEIN N"/>
    <property type="match status" value="1"/>
</dbReference>
<comment type="cofactor">
    <cofactor evidence="11">
        <name>Zn(2+)</name>
        <dbReference type="ChEBI" id="CHEBI:29105"/>
    </cofactor>
    <text evidence="11">Binds 2 zinc ions per subunit.</text>
</comment>
<keyword evidence="2 11" id="KW-0235">DNA replication</keyword>
<keyword evidence="5 11" id="KW-0378">Hydrolase</keyword>
<evidence type="ECO:0000256" key="6">
    <source>
        <dbReference type="ARBA" id="ARBA00022806"/>
    </source>
</evidence>
<comment type="catalytic activity">
    <reaction evidence="11">
        <text>Couples ATP hydrolysis with the unwinding of duplex DNA by translocating in the 3'-5' direction.</text>
        <dbReference type="EC" id="5.6.2.4"/>
    </reaction>
</comment>
<dbReference type="SMART" id="SM00487">
    <property type="entry name" value="DEXDc"/>
    <property type="match status" value="1"/>
</dbReference>
<dbReference type="InterPro" id="IPR001650">
    <property type="entry name" value="Helicase_C-like"/>
</dbReference>
<dbReference type="Pfam" id="PF18074">
    <property type="entry name" value="PriA_C"/>
    <property type="match status" value="1"/>
</dbReference>
<dbReference type="PROSITE" id="PS51194">
    <property type="entry name" value="HELICASE_CTER"/>
    <property type="match status" value="1"/>
</dbReference>
<dbReference type="InterPro" id="IPR014001">
    <property type="entry name" value="Helicase_ATP-bd"/>
</dbReference>
<reference evidence="14 15" key="1">
    <citation type="journal article" date="2019" name="Int. J. Syst. Evol. Microbiol.">
        <title>The Global Catalogue of Microorganisms (GCM) 10K type strain sequencing project: providing services to taxonomists for standard genome sequencing and annotation.</title>
        <authorList>
            <consortium name="The Broad Institute Genomics Platform"/>
            <consortium name="The Broad Institute Genome Sequencing Center for Infectious Disease"/>
            <person name="Wu L."/>
            <person name="Ma J."/>
        </authorList>
    </citation>
    <scope>NUCLEOTIDE SEQUENCE [LARGE SCALE GENOMIC DNA]</scope>
    <source>
        <strain evidence="14 15">JCM 16083</strain>
    </source>
</reference>
<name>A0ABN1MKG6_9FLAO</name>